<dbReference type="EMBL" id="JAADJG010000235">
    <property type="protein sequence ID" value="KAF4450949.1"/>
    <property type="molecule type" value="Genomic_DNA"/>
</dbReference>
<dbReference type="Gene3D" id="1.25.40.10">
    <property type="entry name" value="Tetratricopeptide repeat domain"/>
    <property type="match status" value="4"/>
</dbReference>
<evidence type="ECO:0000313" key="5">
    <source>
        <dbReference type="Proteomes" id="UP000605986"/>
    </source>
</evidence>
<dbReference type="SMART" id="SM00028">
    <property type="entry name" value="TPR"/>
    <property type="match status" value="10"/>
</dbReference>
<dbReference type="InterPro" id="IPR053137">
    <property type="entry name" value="NLR-like"/>
</dbReference>
<feature type="repeat" description="TPR" evidence="1">
    <location>
        <begin position="848"/>
        <end position="881"/>
    </location>
</feature>
<sequence>MATISNSHFGDHAIIHQGNVHGNVYYGTSPHKPAPARAEVVRVIPYPRNEDIVHRKNLIDRLDELLPQTSGYRSAALCGLGGSGKTQIALDYVYRRCDADDKCCVFWVHADSQATFSTDYKTIGKNLGVDVERLDGLDLLDAVRSAIEGQSSRWVIVIDNADDLRLFGVGQKLKDKEANGNLCEYIPQGSQGTILWTTRDAHIAGTLVGTCRSIEVQSMAIGEATVLLTRATGEISGMGEFENQKEGLNALLEELQCLPLAISQAGAFMRRTLMTAKQYLSLLSQGKTRLEVLGVSDTDRYRRPEVSNSVLETWRISAERIRVESEMSYRILNVLAYVDNQDIPQELLVAAADEWDDDKEDHRDDQTLSCATLIDLKSDKGSQKQDDRDDQDSAIQISELEVLRAIARLKEFSFISLRQTADGKRSYEMHKLVQEALQYGLSMSSLNDGPRKMEELYSRRALQVVDDLFPIQNMDIQEESFVQPDSDTHVQCQRYLVHATRIAAWAEISGTEVQTANLLQRVSDFLLWHARWREKELIDSQAWDLRRKVLGEKHPDTIKSMASLARTHNGLGRFSTDMPTQVLELRKEVLGEKHPATMLGMSNLATAYVALGQYREAEEMHQQVLELRREVLGERHPDTMCSMQDLMMARMFQGQYSEKTAIQVLKMRQEVLGERHIHTIWSKSDLAAVYRWQGQYSKAESIGQEALELRKQLIGETHPETLRGLSELALTYSFQGQNNMAEKLKRQVLEQQREMLGEKHLFTIRSMEDLSSILYTLNRHKEAMDISVKVFTLRQEILGEKHPDTIRSLSHFARGCYRKGEFSKAKDTFQEVLKHQQQTLGERHLLTLEVMFELALVYASQGNYSKAEGALEDVLKVQQDELGKRHVNTLRSMSSLAAVYAVQGHNIKAQEIYEKVVELQQEELGERHPDSLGSMSNLAAVYAVQGHNIKAQEIYEKVVELQQEELGERRPGSFGSMSGLAAAHALQGHHSKAQDIYTELLKLQQEELGEKSPDTIASMALLAGAYHAQGQYKKAEKLRCEALELVREVLGEKHPETLRVMADLAITYIWLKHSKAEAACREVLKLRQEVLGGKHRDTIASLATLGTMYCHQEQYDKAEPLYQTALDLCIQVLGDDHVDAIRYRKCLASAQRSKVIMSEDPLVHPPWTVWSRKIKRHYNARLAQKQKP</sequence>
<accession>A0A8H4KJR7</accession>
<dbReference type="PROSITE" id="PS50005">
    <property type="entry name" value="TPR"/>
    <property type="match status" value="1"/>
</dbReference>
<dbReference type="Pfam" id="PF13374">
    <property type="entry name" value="TPR_10"/>
    <property type="match status" value="3"/>
</dbReference>
<dbReference type="SUPFAM" id="SSF48452">
    <property type="entry name" value="TPR-like"/>
    <property type="match status" value="4"/>
</dbReference>
<dbReference type="PANTHER" id="PTHR46082">
    <property type="entry name" value="ATP/GTP-BINDING PROTEIN-RELATED"/>
    <property type="match status" value="1"/>
</dbReference>
<protein>
    <submittedName>
        <fullName evidence="4">Kinesin light chain 1</fullName>
    </submittedName>
</protein>
<reference evidence="4" key="1">
    <citation type="submission" date="2020-01" db="EMBL/GenBank/DDBJ databases">
        <title>Identification and distribution of gene clusters putatively required for synthesis of sphingolipid metabolism inhibitors in phylogenetically diverse species of the filamentous fungus Fusarium.</title>
        <authorList>
            <person name="Kim H.-S."/>
            <person name="Busman M."/>
            <person name="Brown D.W."/>
            <person name="Divon H."/>
            <person name="Uhlig S."/>
            <person name="Proctor R.H."/>
        </authorList>
    </citation>
    <scope>NUCLEOTIDE SEQUENCE</scope>
    <source>
        <strain evidence="4">NRRL 53441</strain>
    </source>
</reference>
<dbReference type="Pfam" id="PF13401">
    <property type="entry name" value="AAA_22"/>
    <property type="match status" value="1"/>
</dbReference>
<evidence type="ECO:0000259" key="3">
    <source>
        <dbReference type="Pfam" id="PF13401"/>
    </source>
</evidence>
<keyword evidence="2" id="KW-0175">Coiled coil</keyword>
<feature type="domain" description="ORC1/DEAH AAA+ ATPase" evidence="3">
    <location>
        <begin position="71"/>
        <end position="165"/>
    </location>
</feature>
<dbReference type="InterPro" id="IPR049945">
    <property type="entry name" value="AAA_22"/>
</dbReference>
<dbReference type="InterPro" id="IPR019734">
    <property type="entry name" value="TPR_rpt"/>
</dbReference>
<dbReference type="PANTHER" id="PTHR46082:SF6">
    <property type="entry name" value="AAA+ ATPASE DOMAIN-CONTAINING PROTEIN-RELATED"/>
    <property type="match status" value="1"/>
</dbReference>
<keyword evidence="1" id="KW-0802">TPR repeat</keyword>
<dbReference type="OrthoDB" id="5986190at2759"/>
<organism evidence="4 5">
    <name type="scientific">Fusarium austroafricanum</name>
    <dbReference type="NCBI Taxonomy" id="2364996"/>
    <lineage>
        <taxon>Eukaryota</taxon>
        <taxon>Fungi</taxon>
        <taxon>Dikarya</taxon>
        <taxon>Ascomycota</taxon>
        <taxon>Pezizomycotina</taxon>
        <taxon>Sordariomycetes</taxon>
        <taxon>Hypocreomycetidae</taxon>
        <taxon>Hypocreales</taxon>
        <taxon>Nectriaceae</taxon>
        <taxon>Fusarium</taxon>
        <taxon>Fusarium concolor species complex</taxon>
    </lineage>
</organism>
<dbReference type="Gene3D" id="3.40.50.300">
    <property type="entry name" value="P-loop containing nucleotide triphosphate hydrolases"/>
    <property type="match status" value="1"/>
</dbReference>
<dbReference type="InterPro" id="IPR027417">
    <property type="entry name" value="P-loop_NTPase"/>
</dbReference>
<comment type="caution">
    <text evidence="4">The sequence shown here is derived from an EMBL/GenBank/DDBJ whole genome shotgun (WGS) entry which is preliminary data.</text>
</comment>
<evidence type="ECO:0000256" key="2">
    <source>
        <dbReference type="SAM" id="Coils"/>
    </source>
</evidence>
<keyword evidence="5" id="KW-1185">Reference proteome</keyword>
<gene>
    <name evidence="4" type="ORF">F53441_6010</name>
</gene>
<dbReference type="Proteomes" id="UP000605986">
    <property type="component" value="Unassembled WGS sequence"/>
</dbReference>
<feature type="coiled-coil region" evidence="2">
    <location>
        <begin position="902"/>
        <end position="964"/>
    </location>
</feature>
<name>A0A8H4KJR7_9HYPO</name>
<dbReference type="InterPro" id="IPR011990">
    <property type="entry name" value="TPR-like_helical_dom_sf"/>
</dbReference>
<evidence type="ECO:0000313" key="4">
    <source>
        <dbReference type="EMBL" id="KAF4450949.1"/>
    </source>
</evidence>
<dbReference type="GO" id="GO:0043531">
    <property type="term" value="F:ADP binding"/>
    <property type="evidence" value="ECO:0007669"/>
    <property type="project" value="InterPro"/>
</dbReference>
<proteinExistence type="predicted"/>
<dbReference type="AlphaFoldDB" id="A0A8H4KJR7"/>
<dbReference type="Pfam" id="PF13424">
    <property type="entry name" value="TPR_12"/>
    <property type="match status" value="4"/>
</dbReference>
<dbReference type="SUPFAM" id="SSF52540">
    <property type="entry name" value="P-loop containing nucleoside triphosphate hydrolases"/>
    <property type="match status" value="1"/>
</dbReference>
<evidence type="ECO:0000256" key="1">
    <source>
        <dbReference type="PROSITE-ProRule" id="PRU00339"/>
    </source>
</evidence>